<dbReference type="GO" id="GO:0005777">
    <property type="term" value="C:peroxisome"/>
    <property type="evidence" value="ECO:0007669"/>
    <property type="project" value="UniProtKB-ARBA"/>
</dbReference>
<evidence type="ECO:0000256" key="3">
    <source>
        <dbReference type="ARBA" id="ARBA00004872"/>
    </source>
</evidence>
<proteinExistence type="inferred from homology"/>
<keyword evidence="6" id="KW-0847">Vitamin C</keyword>
<evidence type="ECO:0000256" key="5">
    <source>
        <dbReference type="ARBA" id="ARBA00022723"/>
    </source>
</evidence>
<evidence type="ECO:0000256" key="10">
    <source>
        <dbReference type="ARBA" id="ARBA00034809"/>
    </source>
</evidence>
<evidence type="ECO:0000256" key="2">
    <source>
        <dbReference type="ARBA" id="ARBA00001962"/>
    </source>
</evidence>
<comment type="cofactor">
    <cofactor evidence="2">
        <name>Fe cation</name>
        <dbReference type="ChEBI" id="CHEBI:24875"/>
    </cofactor>
</comment>
<comment type="cofactor">
    <cofactor evidence="1">
        <name>L-ascorbate</name>
        <dbReference type="ChEBI" id="CHEBI:38290"/>
    </cofactor>
</comment>
<evidence type="ECO:0000256" key="12">
    <source>
        <dbReference type="ARBA" id="ARBA00034924"/>
    </source>
</evidence>
<evidence type="ECO:0000256" key="1">
    <source>
        <dbReference type="ARBA" id="ARBA00001961"/>
    </source>
</evidence>
<dbReference type="Proteomes" id="UP001168821">
    <property type="component" value="Unassembled WGS sequence"/>
</dbReference>
<evidence type="ECO:0000256" key="11">
    <source>
        <dbReference type="ARBA" id="ARBA00034921"/>
    </source>
</evidence>
<dbReference type="GO" id="GO:0046872">
    <property type="term" value="F:metal ion binding"/>
    <property type="evidence" value="ECO:0007669"/>
    <property type="project" value="UniProtKB-KW"/>
</dbReference>
<evidence type="ECO:0000313" key="14">
    <source>
        <dbReference type="Proteomes" id="UP001168821"/>
    </source>
</evidence>
<organism evidence="13 14">
    <name type="scientific">Zophobas morio</name>
    <dbReference type="NCBI Taxonomy" id="2755281"/>
    <lineage>
        <taxon>Eukaryota</taxon>
        <taxon>Metazoa</taxon>
        <taxon>Ecdysozoa</taxon>
        <taxon>Arthropoda</taxon>
        <taxon>Hexapoda</taxon>
        <taxon>Insecta</taxon>
        <taxon>Pterygota</taxon>
        <taxon>Neoptera</taxon>
        <taxon>Endopterygota</taxon>
        <taxon>Coleoptera</taxon>
        <taxon>Polyphaga</taxon>
        <taxon>Cucujiformia</taxon>
        <taxon>Tenebrionidae</taxon>
        <taxon>Zophobas</taxon>
    </lineage>
</organism>
<dbReference type="InterPro" id="IPR047128">
    <property type="entry name" value="PhyH"/>
</dbReference>
<keyword evidence="8" id="KW-0560">Oxidoreductase</keyword>
<evidence type="ECO:0000256" key="8">
    <source>
        <dbReference type="ARBA" id="ARBA00023002"/>
    </source>
</evidence>
<dbReference type="GO" id="GO:0048244">
    <property type="term" value="F:phytanoyl-CoA dioxygenase activity"/>
    <property type="evidence" value="ECO:0007669"/>
    <property type="project" value="UniProtKB-EC"/>
</dbReference>
<dbReference type="AlphaFoldDB" id="A0AA38J2S0"/>
<gene>
    <name evidence="13" type="ORF">Zmor_001160</name>
</gene>
<evidence type="ECO:0000256" key="6">
    <source>
        <dbReference type="ARBA" id="ARBA00022896"/>
    </source>
</evidence>
<evidence type="ECO:0000256" key="7">
    <source>
        <dbReference type="ARBA" id="ARBA00022964"/>
    </source>
</evidence>
<dbReference type="SUPFAM" id="SSF51197">
    <property type="entry name" value="Clavaminate synthase-like"/>
    <property type="match status" value="1"/>
</dbReference>
<protein>
    <recommendedName>
        <fullName evidence="10">phytanoyl-CoA dioxygenase</fullName>
        <ecNumber evidence="10">1.14.11.18</ecNumber>
    </recommendedName>
    <alternativeName>
        <fullName evidence="11">Phytanic acid oxidase</fullName>
    </alternativeName>
    <alternativeName>
        <fullName evidence="12">Phytanoyl-CoA alpha-hydroxylase</fullName>
    </alternativeName>
</protein>
<dbReference type="Pfam" id="PF05721">
    <property type="entry name" value="PhyH"/>
    <property type="match status" value="1"/>
</dbReference>
<dbReference type="PANTHER" id="PTHR21308">
    <property type="entry name" value="PHYTANOYL-COA ALPHA-HYDROXYLASE"/>
    <property type="match status" value="1"/>
</dbReference>
<dbReference type="GO" id="GO:0001561">
    <property type="term" value="P:fatty acid alpha-oxidation"/>
    <property type="evidence" value="ECO:0007669"/>
    <property type="project" value="InterPro"/>
</dbReference>
<comment type="pathway">
    <text evidence="3">Lipid metabolism; fatty acid metabolism.</text>
</comment>
<sequence length="298" mass="33678">MGKYKYTQDGGILTEEQRQFYEDNGYIVIRNNVSHAILDEVCQRFIDICDGKVDPGFMTVMKDPSLKKTNVKGEFLINKIQNFLYDEVLFKYARDEAVTNVIASIVGPNVTAAHSMLINKPPNSDPGASLHPLHQDLHYFPFRPAERIAASWTAMERVDENNGCLYVVPGSHKGELYQHTYPDGFKNVLYHGIQNMDHLPKVHVVMEKGDTVFFHPVLLHGSGPNRTQGFRKAISCHYADSNCHFIDLKGTSQEQVSAEVEKVAAKRGFKASFEDYWKIKSRLVRGAPGNFQVFGSHL</sequence>
<keyword evidence="14" id="KW-1185">Reference proteome</keyword>
<dbReference type="FunFam" id="2.60.120.620:FF:000012">
    <property type="entry name" value="Phytanoyl-CoA dioxygenase, peroxisomal"/>
    <property type="match status" value="1"/>
</dbReference>
<accession>A0AA38J2S0</accession>
<keyword evidence="9" id="KW-0408">Iron</keyword>
<dbReference type="Gene3D" id="2.60.120.620">
    <property type="entry name" value="q2cbj1_9rhob like domain"/>
    <property type="match status" value="1"/>
</dbReference>
<keyword evidence="5" id="KW-0479">Metal-binding</keyword>
<reference evidence="13" key="1">
    <citation type="journal article" date="2023" name="G3 (Bethesda)">
        <title>Whole genome assemblies of Zophobas morio and Tenebrio molitor.</title>
        <authorList>
            <person name="Kaur S."/>
            <person name="Stinson S.A."/>
            <person name="diCenzo G.C."/>
        </authorList>
    </citation>
    <scope>NUCLEOTIDE SEQUENCE</scope>
    <source>
        <strain evidence="13">QUZm001</strain>
    </source>
</reference>
<dbReference type="PANTHER" id="PTHR21308:SF1">
    <property type="entry name" value="PHYTANOYL-COA DIOXYGENASE, PEROXISOMAL"/>
    <property type="match status" value="1"/>
</dbReference>
<dbReference type="GO" id="GO:0031418">
    <property type="term" value="F:L-ascorbic acid binding"/>
    <property type="evidence" value="ECO:0007669"/>
    <property type="project" value="UniProtKB-KW"/>
</dbReference>
<comment type="caution">
    <text evidence="13">The sequence shown here is derived from an EMBL/GenBank/DDBJ whole genome shotgun (WGS) entry which is preliminary data.</text>
</comment>
<evidence type="ECO:0000256" key="9">
    <source>
        <dbReference type="ARBA" id="ARBA00023004"/>
    </source>
</evidence>
<dbReference type="EC" id="1.14.11.18" evidence="10"/>
<name>A0AA38J2S0_9CUCU</name>
<dbReference type="EMBL" id="JALNTZ010000001">
    <property type="protein sequence ID" value="KAJ3665674.1"/>
    <property type="molecule type" value="Genomic_DNA"/>
</dbReference>
<evidence type="ECO:0000256" key="4">
    <source>
        <dbReference type="ARBA" id="ARBA00005830"/>
    </source>
</evidence>
<evidence type="ECO:0000313" key="13">
    <source>
        <dbReference type="EMBL" id="KAJ3665674.1"/>
    </source>
</evidence>
<dbReference type="InterPro" id="IPR008775">
    <property type="entry name" value="Phytyl_CoA_dOase-like"/>
</dbReference>
<comment type="similarity">
    <text evidence="4">Belongs to the PhyH family.</text>
</comment>
<keyword evidence="7" id="KW-0223">Dioxygenase</keyword>